<organism evidence="2">
    <name type="scientific">Oryza punctata</name>
    <name type="common">Red rice</name>
    <dbReference type="NCBI Taxonomy" id="4537"/>
    <lineage>
        <taxon>Eukaryota</taxon>
        <taxon>Viridiplantae</taxon>
        <taxon>Streptophyta</taxon>
        <taxon>Embryophyta</taxon>
        <taxon>Tracheophyta</taxon>
        <taxon>Spermatophyta</taxon>
        <taxon>Magnoliopsida</taxon>
        <taxon>Liliopsida</taxon>
        <taxon>Poales</taxon>
        <taxon>Poaceae</taxon>
        <taxon>BOP clade</taxon>
        <taxon>Oryzoideae</taxon>
        <taxon>Oryzeae</taxon>
        <taxon>Oryzinae</taxon>
        <taxon>Oryza</taxon>
    </lineage>
</organism>
<dbReference type="EnsemblPlants" id="OPUNC06G16000.1">
    <property type="protein sequence ID" value="OPUNC06G16000.1"/>
    <property type="gene ID" value="OPUNC06G16000"/>
</dbReference>
<reference evidence="2" key="2">
    <citation type="submission" date="2018-05" db="EMBL/GenBank/DDBJ databases">
        <title>OpunRS2 (Oryza punctata Reference Sequence Version 2).</title>
        <authorList>
            <person name="Zhang J."/>
            <person name="Kudrna D."/>
            <person name="Lee S."/>
            <person name="Talag J."/>
            <person name="Welchert J."/>
            <person name="Wing R.A."/>
        </authorList>
    </citation>
    <scope>NUCLEOTIDE SEQUENCE [LARGE SCALE GENOMIC DNA]</scope>
</reference>
<protein>
    <submittedName>
        <fullName evidence="2">Uncharacterized protein</fullName>
    </submittedName>
</protein>
<proteinExistence type="predicted"/>
<feature type="region of interest" description="Disordered" evidence="1">
    <location>
        <begin position="1"/>
        <end position="25"/>
    </location>
</feature>
<keyword evidence="3" id="KW-1185">Reference proteome</keyword>
<dbReference type="HOGENOM" id="CLU_2458656_0_0_1"/>
<reference evidence="2" key="1">
    <citation type="submission" date="2015-04" db="UniProtKB">
        <authorList>
            <consortium name="EnsemblPlants"/>
        </authorList>
    </citation>
    <scope>IDENTIFICATION</scope>
</reference>
<name>A0A0E0LCE5_ORYPU</name>
<evidence type="ECO:0000313" key="3">
    <source>
        <dbReference type="Proteomes" id="UP000026962"/>
    </source>
</evidence>
<dbReference type="AlphaFoldDB" id="A0A0E0LCE5"/>
<dbReference type="Gramene" id="OPUNC06G16000.1">
    <property type="protein sequence ID" value="OPUNC06G16000.1"/>
    <property type="gene ID" value="OPUNC06G16000"/>
</dbReference>
<dbReference type="Proteomes" id="UP000026962">
    <property type="component" value="Chromosome 6"/>
</dbReference>
<sequence>MGRGAGKDTNAPLATETSEFSRPKKGADQRQYWLLLHLHAAALKGVLVDEPVWSAAWEYRIGSRTQGGPTTYNRSRWLWRVDASARGGG</sequence>
<accession>A0A0E0LCE5</accession>
<evidence type="ECO:0000256" key="1">
    <source>
        <dbReference type="SAM" id="MobiDB-lite"/>
    </source>
</evidence>
<evidence type="ECO:0000313" key="2">
    <source>
        <dbReference type="EnsemblPlants" id="OPUNC06G16000.1"/>
    </source>
</evidence>